<keyword evidence="4 8" id="KW-0863">Zinc-finger</keyword>
<sequence>GSTMEFDRWKDYFALALLVPKMARERSCAQQPPKPVYVPSRVCPEEQGATESFCHFCKHNGESGRVYTTHTLRDSRGSVICPVLWKYTCPLCGATGDLSHTLRYCPFNDNKSCLYSKSGRNSSGRLLRQ</sequence>
<dbReference type="FunCoup" id="A0A803JBH9">
    <property type="interactions" value="83"/>
</dbReference>
<dbReference type="Pfam" id="PF05741">
    <property type="entry name" value="zf-nanos"/>
    <property type="match status" value="1"/>
</dbReference>
<dbReference type="GeneTree" id="ENSGT00950000183135"/>
<dbReference type="PROSITE" id="PS51522">
    <property type="entry name" value="ZF_NANOS"/>
    <property type="match status" value="1"/>
</dbReference>
<comment type="similarity">
    <text evidence="8">Belongs to the nanos family.</text>
</comment>
<keyword evidence="5" id="KW-0862">Zinc</keyword>
<comment type="subcellular location">
    <subcellularLocation>
        <location evidence="1">Cytoplasm</location>
    </subcellularLocation>
</comment>
<feature type="domain" description="Nanos-type" evidence="9">
    <location>
        <begin position="53"/>
        <end position="107"/>
    </location>
</feature>
<keyword evidence="6 8" id="KW-0810">Translation regulation</keyword>
<accession>A0A803JBH9</accession>
<evidence type="ECO:0000256" key="7">
    <source>
        <dbReference type="ARBA" id="ARBA00022884"/>
    </source>
</evidence>
<dbReference type="GO" id="GO:0006417">
    <property type="term" value="P:regulation of translation"/>
    <property type="evidence" value="ECO:0007669"/>
    <property type="project" value="UniProtKB-UniRule"/>
</dbReference>
<protein>
    <recommendedName>
        <fullName evidence="9">Nanos-type domain-containing protein</fullName>
    </recommendedName>
</protein>
<keyword evidence="3" id="KW-0479">Metal-binding</keyword>
<evidence type="ECO:0000256" key="8">
    <source>
        <dbReference type="PROSITE-ProRule" id="PRU00855"/>
    </source>
</evidence>
<dbReference type="AlphaFoldDB" id="A0A803JBH9"/>
<name>A0A803JBH9_XENTR</name>
<dbReference type="GO" id="GO:0008270">
    <property type="term" value="F:zinc ion binding"/>
    <property type="evidence" value="ECO:0007669"/>
    <property type="project" value="UniProtKB-KW"/>
</dbReference>
<evidence type="ECO:0000256" key="2">
    <source>
        <dbReference type="ARBA" id="ARBA00022490"/>
    </source>
</evidence>
<evidence type="ECO:0000256" key="3">
    <source>
        <dbReference type="ARBA" id="ARBA00022723"/>
    </source>
</evidence>
<dbReference type="InterPro" id="IPR024161">
    <property type="entry name" value="Znf_nanos-typ"/>
</dbReference>
<dbReference type="InParanoid" id="A0A803JBH9"/>
<proteinExistence type="inferred from homology"/>
<evidence type="ECO:0000313" key="10">
    <source>
        <dbReference type="Ensembl" id="ENSXETP00000105241"/>
    </source>
</evidence>
<dbReference type="Gene3D" id="4.10.60.30">
    <property type="entry name" value="Nanos, RNA-binding domain"/>
    <property type="match status" value="1"/>
</dbReference>
<dbReference type="InterPro" id="IPR008705">
    <property type="entry name" value="Nanos/Xcar2"/>
</dbReference>
<evidence type="ECO:0000256" key="6">
    <source>
        <dbReference type="ARBA" id="ARBA00022845"/>
    </source>
</evidence>
<reference evidence="10" key="2">
    <citation type="submission" date="2021-03" db="UniProtKB">
        <authorList>
            <consortium name="Ensembl"/>
        </authorList>
    </citation>
    <scope>IDENTIFICATION</scope>
</reference>
<keyword evidence="2" id="KW-0963">Cytoplasm</keyword>
<dbReference type="GO" id="GO:0003723">
    <property type="term" value="F:RNA binding"/>
    <property type="evidence" value="ECO:0007669"/>
    <property type="project" value="UniProtKB-UniRule"/>
</dbReference>
<dbReference type="InterPro" id="IPR038129">
    <property type="entry name" value="Nanos_sf"/>
</dbReference>
<evidence type="ECO:0000259" key="9">
    <source>
        <dbReference type="PROSITE" id="PS51522"/>
    </source>
</evidence>
<evidence type="ECO:0000256" key="1">
    <source>
        <dbReference type="ARBA" id="ARBA00004496"/>
    </source>
</evidence>
<dbReference type="PANTHER" id="PTHR12887">
    <property type="entry name" value="NANOS PROTEIN"/>
    <property type="match status" value="1"/>
</dbReference>
<reference evidence="10" key="1">
    <citation type="journal article" date="2010" name="Science">
        <title>The genome of the Western clawed frog Xenopus tropicalis.</title>
        <authorList>
            <person name="Hellsten U."/>
            <person name="Harland R.M."/>
            <person name="Gilchrist M.J."/>
            <person name="Hendrix D."/>
            <person name="Jurka J."/>
            <person name="Kapitonov V."/>
            <person name="Ovcharenko I."/>
            <person name="Putnam N.H."/>
            <person name="Shu S."/>
            <person name="Taher L."/>
            <person name="Blitz I.L."/>
            <person name="Blumberg B."/>
            <person name="Dichmann D.S."/>
            <person name="Dubchak I."/>
            <person name="Amaya E."/>
            <person name="Detter J.C."/>
            <person name="Fletcher R."/>
            <person name="Gerhard D.S."/>
            <person name="Goodstein D."/>
            <person name="Graves T."/>
            <person name="Grigoriev I.V."/>
            <person name="Grimwood J."/>
            <person name="Kawashima T."/>
            <person name="Lindquist E."/>
            <person name="Lucas S.M."/>
            <person name="Mead P.E."/>
            <person name="Mitros T."/>
            <person name="Ogino H."/>
            <person name="Ohta Y."/>
            <person name="Poliakov A.V."/>
            <person name="Pollet N."/>
            <person name="Robert J."/>
            <person name="Salamov A."/>
            <person name="Sater A.K."/>
            <person name="Schmutz J."/>
            <person name="Terry A."/>
            <person name="Vize P.D."/>
            <person name="Warren W.C."/>
            <person name="Wells D."/>
            <person name="Wills A."/>
            <person name="Wilson R.K."/>
            <person name="Zimmerman L.B."/>
            <person name="Zorn A.M."/>
            <person name="Grainger R."/>
            <person name="Grammer T."/>
            <person name="Khokha M.K."/>
            <person name="Richardson P.M."/>
            <person name="Rokhsar D.S."/>
        </authorList>
    </citation>
    <scope>NUCLEOTIDE SEQUENCE [LARGE SCALE GENOMIC DNA]</scope>
    <source>
        <strain evidence="10">Nigerian</strain>
    </source>
</reference>
<evidence type="ECO:0000256" key="4">
    <source>
        <dbReference type="ARBA" id="ARBA00022771"/>
    </source>
</evidence>
<dbReference type="GO" id="GO:0005737">
    <property type="term" value="C:cytoplasm"/>
    <property type="evidence" value="ECO:0007669"/>
    <property type="project" value="UniProtKB-SubCell"/>
</dbReference>
<evidence type="ECO:0000256" key="5">
    <source>
        <dbReference type="ARBA" id="ARBA00022833"/>
    </source>
</evidence>
<dbReference type="Ensembl" id="ENSXETT00000111914">
    <property type="protein sequence ID" value="ENSXETP00000105241"/>
    <property type="gene ID" value="ENSXETG00000044985"/>
</dbReference>
<keyword evidence="7 8" id="KW-0694">RNA-binding</keyword>
<organism evidence="10">
    <name type="scientific">Xenopus tropicalis</name>
    <name type="common">Western clawed frog</name>
    <name type="synonym">Silurana tropicalis</name>
    <dbReference type="NCBI Taxonomy" id="8364"/>
    <lineage>
        <taxon>Eukaryota</taxon>
        <taxon>Metazoa</taxon>
        <taxon>Chordata</taxon>
        <taxon>Craniata</taxon>
        <taxon>Vertebrata</taxon>
        <taxon>Euteleostomi</taxon>
        <taxon>Amphibia</taxon>
        <taxon>Batrachia</taxon>
        <taxon>Anura</taxon>
        <taxon>Pipoidea</taxon>
        <taxon>Pipidae</taxon>
        <taxon>Xenopodinae</taxon>
        <taxon>Xenopus</taxon>
        <taxon>Silurana</taxon>
    </lineage>
</organism>